<dbReference type="STRING" id="742743.HMPREF9453_00048"/>
<dbReference type="GO" id="GO:0005886">
    <property type="term" value="C:plasma membrane"/>
    <property type="evidence" value="ECO:0007669"/>
    <property type="project" value="UniProtKB-SubCell"/>
</dbReference>
<keyword evidence="6 7" id="KW-0472">Membrane</keyword>
<comment type="subcellular location">
    <subcellularLocation>
        <location evidence="1">Cell membrane</location>
        <topology evidence="1">Multi-pass membrane protein</topology>
    </subcellularLocation>
</comment>
<sequence>MEFIISFLSEWGYLALFICMVLENMNIPIPSEIILGFAGFLVSQDIFSFWPTVIIGTAAGITGSVVSYYMGARGGRDMILKHTAKGGLGARKMIAAKDWFENYGAIAVFTGRLLPGVRTFISLPAGIAQFPLPEFVILTILGTLPWTIFLVYVGSELGHNWTMILDYKLEIAAACAAISACIGLAYYIYHKRKSK</sequence>
<evidence type="ECO:0000313" key="9">
    <source>
        <dbReference type="EMBL" id="EHO63991.1"/>
    </source>
</evidence>
<dbReference type="Pfam" id="PF09335">
    <property type="entry name" value="VTT_dom"/>
    <property type="match status" value="1"/>
</dbReference>
<dbReference type="RefSeq" id="WP_008858555.1">
    <property type="nucleotide sequence ID" value="NZ_JH591187.1"/>
</dbReference>
<accession>H1CXG0</accession>
<evidence type="ECO:0000256" key="2">
    <source>
        <dbReference type="ARBA" id="ARBA00010792"/>
    </source>
</evidence>
<dbReference type="Proteomes" id="UP000003277">
    <property type="component" value="Unassembled WGS sequence"/>
</dbReference>
<dbReference type="InterPro" id="IPR032816">
    <property type="entry name" value="VTT_dom"/>
</dbReference>
<feature type="transmembrane region" description="Helical" evidence="7">
    <location>
        <begin position="49"/>
        <end position="71"/>
    </location>
</feature>
<dbReference type="HOGENOM" id="CLU_044208_1_2_9"/>
<proteinExistence type="inferred from homology"/>
<reference evidence="9 10" key="1">
    <citation type="submission" date="2011-11" db="EMBL/GenBank/DDBJ databases">
        <title>The Genome Sequence of Dialister succinatiphilus YIT 11850.</title>
        <authorList>
            <consortium name="The Broad Institute Genome Sequencing Platform"/>
            <person name="Earl A."/>
            <person name="Ward D."/>
            <person name="Feldgarden M."/>
            <person name="Gevers D."/>
            <person name="Morotomi M."/>
            <person name="Young S.K."/>
            <person name="Zeng Q."/>
            <person name="Gargeya S."/>
            <person name="Fitzgerald M."/>
            <person name="Haas B."/>
            <person name="Abouelleil A."/>
            <person name="Alvarado L."/>
            <person name="Arachchi H.M."/>
            <person name="Berlin A."/>
            <person name="Brown A."/>
            <person name="Chapman S.B."/>
            <person name="Dunbar C."/>
            <person name="Gearin G."/>
            <person name="Goldberg J."/>
            <person name="Griggs A."/>
            <person name="Gujja S."/>
            <person name="Heiman D."/>
            <person name="Howarth C."/>
            <person name="Lui A."/>
            <person name="MacDonald P.J.P."/>
            <person name="Montmayeur A."/>
            <person name="Murphy C."/>
            <person name="Neiman D."/>
            <person name="Pearson M."/>
            <person name="Priest M."/>
            <person name="Roberts A."/>
            <person name="Saif S."/>
            <person name="Shea T."/>
            <person name="Sisk P."/>
            <person name="Stolte C."/>
            <person name="Sykes S."/>
            <person name="Wortman J."/>
            <person name="Nusbaum C."/>
            <person name="Birren B."/>
        </authorList>
    </citation>
    <scope>NUCLEOTIDE SEQUENCE [LARGE SCALE GENOMIC DNA]</scope>
    <source>
        <strain evidence="9 10">YIT 11850</strain>
    </source>
</reference>
<dbReference type="OrthoDB" id="9813426at2"/>
<name>H1CXG0_9FIRM</name>
<feature type="domain" description="VTT" evidence="8">
    <location>
        <begin position="29"/>
        <end position="155"/>
    </location>
</feature>
<protein>
    <recommendedName>
        <fullName evidence="8">VTT domain-containing protein</fullName>
    </recommendedName>
</protein>
<gene>
    <name evidence="9" type="ORF">HMPREF9453_00048</name>
</gene>
<keyword evidence="5 7" id="KW-1133">Transmembrane helix</keyword>
<dbReference type="eggNOG" id="COG0586">
    <property type="taxonomic scope" value="Bacteria"/>
</dbReference>
<comment type="similarity">
    <text evidence="2">Belongs to the DedA family.</text>
</comment>
<evidence type="ECO:0000256" key="1">
    <source>
        <dbReference type="ARBA" id="ARBA00004651"/>
    </source>
</evidence>
<evidence type="ECO:0000256" key="3">
    <source>
        <dbReference type="ARBA" id="ARBA00022475"/>
    </source>
</evidence>
<dbReference type="EMBL" id="ADLT01000001">
    <property type="protein sequence ID" value="EHO63991.1"/>
    <property type="molecule type" value="Genomic_DNA"/>
</dbReference>
<evidence type="ECO:0000256" key="4">
    <source>
        <dbReference type="ARBA" id="ARBA00022692"/>
    </source>
</evidence>
<evidence type="ECO:0000256" key="6">
    <source>
        <dbReference type="ARBA" id="ARBA00023136"/>
    </source>
</evidence>
<evidence type="ECO:0000259" key="8">
    <source>
        <dbReference type="Pfam" id="PF09335"/>
    </source>
</evidence>
<dbReference type="AlphaFoldDB" id="H1CXG0"/>
<dbReference type="InterPro" id="IPR051311">
    <property type="entry name" value="DedA_domain"/>
</dbReference>
<keyword evidence="4 7" id="KW-0812">Transmembrane</keyword>
<feature type="transmembrane region" description="Helical" evidence="7">
    <location>
        <begin position="167"/>
        <end position="189"/>
    </location>
</feature>
<keyword evidence="3" id="KW-1003">Cell membrane</keyword>
<evidence type="ECO:0000256" key="5">
    <source>
        <dbReference type="ARBA" id="ARBA00022989"/>
    </source>
</evidence>
<evidence type="ECO:0000313" key="10">
    <source>
        <dbReference type="Proteomes" id="UP000003277"/>
    </source>
</evidence>
<feature type="transmembrane region" description="Helical" evidence="7">
    <location>
        <begin position="12"/>
        <end position="29"/>
    </location>
</feature>
<keyword evidence="10" id="KW-1185">Reference proteome</keyword>
<evidence type="ECO:0000256" key="7">
    <source>
        <dbReference type="SAM" id="Phobius"/>
    </source>
</evidence>
<dbReference type="PATRIC" id="fig|742743.3.peg.50"/>
<organism evidence="9 10">
    <name type="scientific">Dialister succinatiphilus YIT 11850</name>
    <dbReference type="NCBI Taxonomy" id="742743"/>
    <lineage>
        <taxon>Bacteria</taxon>
        <taxon>Bacillati</taxon>
        <taxon>Bacillota</taxon>
        <taxon>Negativicutes</taxon>
        <taxon>Veillonellales</taxon>
        <taxon>Veillonellaceae</taxon>
        <taxon>Dialister</taxon>
    </lineage>
</organism>
<dbReference type="PANTHER" id="PTHR42709:SF6">
    <property type="entry name" value="UNDECAPRENYL PHOSPHATE TRANSPORTER A"/>
    <property type="match status" value="1"/>
</dbReference>
<comment type="caution">
    <text evidence="9">The sequence shown here is derived from an EMBL/GenBank/DDBJ whole genome shotgun (WGS) entry which is preliminary data.</text>
</comment>
<feature type="transmembrane region" description="Helical" evidence="7">
    <location>
        <begin position="135"/>
        <end position="155"/>
    </location>
</feature>
<dbReference type="PANTHER" id="PTHR42709">
    <property type="entry name" value="ALKALINE PHOSPHATASE LIKE PROTEIN"/>
    <property type="match status" value="1"/>
</dbReference>